<dbReference type="Proteomes" id="UP000259683">
    <property type="component" value="Segment"/>
</dbReference>
<evidence type="ECO:0000313" key="2">
    <source>
        <dbReference type="Proteomes" id="UP000259683"/>
    </source>
</evidence>
<protein>
    <submittedName>
        <fullName evidence="1">Uncharacterized protein</fullName>
    </submittedName>
</protein>
<accession>A0A385EGF6</accession>
<proteinExistence type="predicted"/>
<evidence type="ECO:0000313" key="1">
    <source>
        <dbReference type="EMBL" id="AXQ69987.1"/>
    </source>
</evidence>
<dbReference type="EMBL" id="MH588547">
    <property type="protein sequence ID" value="AXQ69987.1"/>
    <property type="molecule type" value="Genomic_DNA"/>
</dbReference>
<sequence>MTENTPKERDIEGLTAILGDCLVTFESNMDGMAFNYHQGHGPPSMQPQARYAGEFDAIILGSNSDSFYDMEIHAEALYDRLEAFFAEAHGRRIHALLEQVTDHERRYVEHLFGPDGAK</sequence>
<keyword evidence="2" id="KW-1185">Reference proteome</keyword>
<gene>
    <name evidence="1" type="ORF">CcrSC_gp405</name>
</gene>
<reference evidence="1" key="2">
    <citation type="submission" date="2021-07" db="EMBL/GenBank/DDBJ databases">
        <title>Giant CbK-like Caulobacter bacteriophages have genetically divergent genomes.</title>
        <authorList>
            <person name="Wilson K."/>
            <person name="Ely B."/>
        </authorList>
    </citation>
    <scope>NUCLEOTIDE SEQUENCE</scope>
</reference>
<reference evidence="1" key="1">
    <citation type="submission" date="2018-07" db="EMBL/GenBank/DDBJ databases">
        <authorList>
            <person name="Wilson K.M."/>
            <person name="Ely B."/>
        </authorList>
    </citation>
    <scope>NUCLEOTIDE SEQUENCE</scope>
</reference>
<name>A0A385EGF6_9CAUD</name>
<organism evidence="1 2">
    <name type="scientific">Caulobacter phage CcrSC</name>
    <dbReference type="NCBI Taxonomy" id="2283272"/>
    <lineage>
        <taxon>Viruses</taxon>
        <taxon>Duplodnaviria</taxon>
        <taxon>Heunggongvirae</taxon>
        <taxon>Uroviricota</taxon>
        <taxon>Caudoviricetes</taxon>
        <taxon>Jeanschmidtviridae</taxon>
        <taxon>Bertelyvirus</taxon>
        <taxon>Bertelyvirus SC</taxon>
    </lineage>
</organism>